<evidence type="ECO:0008006" key="3">
    <source>
        <dbReference type="Google" id="ProtNLM"/>
    </source>
</evidence>
<reference evidence="1" key="2">
    <citation type="submission" date="2021-08" db="EMBL/GenBank/DDBJ databases">
        <authorList>
            <person name="Tani A."/>
            <person name="Ola A."/>
            <person name="Ogura Y."/>
            <person name="Katsura K."/>
            <person name="Hayashi T."/>
        </authorList>
    </citation>
    <scope>NUCLEOTIDE SEQUENCE</scope>
    <source>
        <strain evidence="1">NBRC 103626</strain>
    </source>
</reference>
<dbReference type="Proteomes" id="UP001055108">
    <property type="component" value="Unassembled WGS sequence"/>
</dbReference>
<name>A0AA37HS22_9HYPH</name>
<reference evidence="1" key="1">
    <citation type="journal article" date="2016" name="Front. Microbiol.">
        <title>Genome Sequence of the Piezophilic, Mesophilic Sulfate-Reducing Bacterium Desulfovibrio indicus J2T.</title>
        <authorList>
            <person name="Cao J."/>
            <person name="Maignien L."/>
            <person name="Shao Z."/>
            <person name="Alain K."/>
            <person name="Jebbar M."/>
        </authorList>
    </citation>
    <scope>NUCLEOTIDE SEQUENCE</scope>
    <source>
        <strain evidence="1">NBRC 103626</strain>
    </source>
</reference>
<accession>A0AA37HS22</accession>
<dbReference type="RefSeq" id="WP_238306070.1">
    <property type="nucleotide sequence ID" value="NZ_BPQM01000122.1"/>
</dbReference>
<keyword evidence="2" id="KW-1185">Reference proteome</keyword>
<dbReference type="InterPro" id="IPR036770">
    <property type="entry name" value="Ankyrin_rpt-contain_sf"/>
</dbReference>
<dbReference type="AlphaFoldDB" id="A0AA37HS22"/>
<gene>
    <name evidence="1" type="ORF">NBEOAGPD_4219</name>
</gene>
<comment type="caution">
    <text evidence="1">The sequence shown here is derived from an EMBL/GenBank/DDBJ whole genome shotgun (WGS) entry which is preliminary data.</text>
</comment>
<protein>
    <recommendedName>
        <fullName evidence="3">Ankyrin</fullName>
    </recommendedName>
</protein>
<evidence type="ECO:0000313" key="2">
    <source>
        <dbReference type="Proteomes" id="UP001055108"/>
    </source>
</evidence>
<sequence length="221" mass="24512">MSVVWDGITARQVLHEDHAARRHALADAAKSYDWTKLLSLIEADPSLANTTRPDGQSLYAPLHQAAHGNAPREVCEALIHLGAWRTLENARGERAVDVAERLGHNRLMAILEPVRESRVPFGVLRKIQDHFHTVIRGRADDLVRNARLRLPEIAHLLETPLDAEPAWFAVPGMYGGFAYRLVADGANARLDSKSWCRVVEGSGQRHEITSAGARLVEEGFV</sequence>
<dbReference type="EMBL" id="BPQM01000122">
    <property type="protein sequence ID" value="GJD80974.1"/>
    <property type="molecule type" value="Genomic_DNA"/>
</dbReference>
<organism evidence="1 2">
    <name type="scientific">Methylobacterium gregans</name>
    <dbReference type="NCBI Taxonomy" id="374424"/>
    <lineage>
        <taxon>Bacteria</taxon>
        <taxon>Pseudomonadati</taxon>
        <taxon>Pseudomonadota</taxon>
        <taxon>Alphaproteobacteria</taxon>
        <taxon>Hyphomicrobiales</taxon>
        <taxon>Methylobacteriaceae</taxon>
        <taxon>Methylobacterium</taxon>
    </lineage>
</organism>
<proteinExistence type="predicted"/>
<dbReference type="SUPFAM" id="SSF48403">
    <property type="entry name" value="Ankyrin repeat"/>
    <property type="match status" value="1"/>
</dbReference>
<dbReference type="Gene3D" id="1.25.40.20">
    <property type="entry name" value="Ankyrin repeat-containing domain"/>
    <property type="match status" value="1"/>
</dbReference>
<evidence type="ECO:0000313" key="1">
    <source>
        <dbReference type="EMBL" id="GJD80974.1"/>
    </source>
</evidence>